<dbReference type="InterPro" id="IPR015943">
    <property type="entry name" value="WD40/YVTN_repeat-like_dom_sf"/>
</dbReference>
<protein>
    <submittedName>
        <fullName evidence="2">Uncharacterized protein</fullName>
    </submittedName>
</protein>
<dbReference type="PANTHER" id="PTHR43739">
    <property type="entry name" value="XYLOGLUCANASE (EUROFUNG)"/>
    <property type="match status" value="1"/>
</dbReference>
<reference evidence="2 3" key="1">
    <citation type="submission" date="2022-11" db="EMBL/GenBank/DDBJ databases">
        <title>Minimal conservation of predation-associated metabolite biosynthetic gene clusters underscores biosynthetic potential of Myxococcota including descriptions for ten novel species: Archangium lansinium sp. nov., Myxococcus landrumus sp. nov., Nannocystis bai.</title>
        <authorList>
            <person name="Ahearne A."/>
            <person name="Stevens C."/>
            <person name="Phillips K."/>
        </authorList>
    </citation>
    <scope>NUCLEOTIDE SEQUENCE [LARGE SCALE GENOMIC DNA]</scope>
    <source>
        <strain evidence="2 3">MIWBW</strain>
    </source>
</reference>
<feature type="region of interest" description="Disordered" evidence="1">
    <location>
        <begin position="112"/>
        <end position="133"/>
    </location>
</feature>
<comment type="caution">
    <text evidence="2">The sequence shown here is derived from an EMBL/GenBank/DDBJ whole genome shotgun (WGS) entry which is preliminary data.</text>
</comment>
<evidence type="ECO:0000313" key="3">
    <source>
        <dbReference type="Proteomes" id="UP001207654"/>
    </source>
</evidence>
<evidence type="ECO:0000256" key="1">
    <source>
        <dbReference type="SAM" id="MobiDB-lite"/>
    </source>
</evidence>
<sequence>MTTVAGLAACAPQVVTAYNNWKQERRNALIAKTEQALAQGLDYIPWMDSLRPEEEEENEGHASSEGEEEEKDDAALRRLANQAEIGPRSPEYSHQLMRIAAAEALKWNNPSGAAVAPSRQNGDAAAISPTPQGTAAWVNLGPATARSSYNGTYYRSIDSGRLTKIRVKPGDAKTVYIATSGGGVWKTSDFGQYPTWQPITDQLGTLAVGALDVDPIDGKTIWVGLGDAFDQQGGGLVKSTDEGATWSAPILLSATHPVDGQPTITSNVRDISIDPTNTANILVAANDGFYRSTDGGATFSFIDLPNTTATGPVREATWSIVYLGVANGQSQWLVSGAYACPGGQPPHPASGTQNRLLSTDKCASNAAVGNYGDLWKSTDSGATWVSTRANNLLPASVTGSGATDISHIHVAAGPTTDPAATVVYAIGGSLNDAASATNAVIKSVDGGNTWTVVATKSTPVTNPTAGTNCTTVDMGHDQSWYDLAIGVDPANPDRVLIGGNLCGARSIDGGATWQNMGHWLPQGGSGFTSEGFLPYVHADWHTATVVRIGGVFMALVGTDGGISVSQNVFDAPTGAQVTWHHPDVGIVTHLPYSVGSGDPVFGNAGIVFSGLQDNGTRFRLLDDEYFIADFDLQNWDQIRGGDGIGTAVSRDPRGQNPIYWISVQGQWWYCQPRLRDCGRATRIENGVETSNYTRANFTLPTGDSYPFLIRYSPTFDAQSSVIAHTSLNLWRLVVDPVSDRPTAARLTPSGINVANAVRGPRGLGATASPHTYTVDGVSARIYGVALSGGTSALLVDKGTSVSLRGGATLLQVANGSGGFDQLGFIQSVALPRNPQILGGTDITKTWLVSSVASATLAGGPISDAVGHLFKTIDGGATWVPFHGNGTGFDLPNIPVWVVRFDPSDPTDSTIYAGTELGLYRSTDGGNTWARYGTGLPMVRVYDLSIASNGSLLRVATYGRGVWEVHPKSEPSANPGSGDWDGNGIVDYFDLAAMAGRLGTTPATTTNLRYDSTLDLTSNPTTIEEADLSALLGKFGSTP</sequence>
<name>A0ABT4A6C4_9BACT</name>
<proteinExistence type="predicted"/>
<keyword evidence="3" id="KW-1185">Reference proteome</keyword>
<organism evidence="2 3">
    <name type="scientific">Archangium lansingense</name>
    <dbReference type="NCBI Taxonomy" id="2995310"/>
    <lineage>
        <taxon>Bacteria</taxon>
        <taxon>Pseudomonadati</taxon>
        <taxon>Myxococcota</taxon>
        <taxon>Myxococcia</taxon>
        <taxon>Myxococcales</taxon>
        <taxon>Cystobacterineae</taxon>
        <taxon>Archangiaceae</taxon>
        <taxon>Archangium</taxon>
    </lineage>
</organism>
<accession>A0ABT4A6C4</accession>
<dbReference type="PANTHER" id="PTHR43739:SF5">
    <property type="entry name" value="EXO-ALPHA-SIALIDASE"/>
    <property type="match status" value="1"/>
</dbReference>
<dbReference type="Proteomes" id="UP001207654">
    <property type="component" value="Unassembled WGS sequence"/>
</dbReference>
<feature type="region of interest" description="Disordered" evidence="1">
    <location>
        <begin position="52"/>
        <end position="73"/>
    </location>
</feature>
<dbReference type="EMBL" id="JAPNKA010000001">
    <property type="protein sequence ID" value="MCY1077208.1"/>
    <property type="molecule type" value="Genomic_DNA"/>
</dbReference>
<dbReference type="SUPFAM" id="SSF110296">
    <property type="entry name" value="Oligoxyloglucan reducing end-specific cellobiohydrolase"/>
    <property type="match status" value="1"/>
</dbReference>
<dbReference type="RefSeq" id="WP_267536054.1">
    <property type="nucleotide sequence ID" value="NZ_JAPNKA010000001.1"/>
</dbReference>
<dbReference type="Gene3D" id="2.130.10.10">
    <property type="entry name" value="YVTN repeat-like/Quinoprotein amine dehydrogenase"/>
    <property type="match status" value="3"/>
</dbReference>
<gene>
    <name evidence="2" type="ORF">OV287_22290</name>
</gene>
<evidence type="ECO:0000313" key="2">
    <source>
        <dbReference type="EMBL" id="MCY1077208.1"/>
    </source>
</evidence>
<dbReference type="InterPro" id="IPR052025">
    <property type="entry name" value="Xyloglucanase_GH74"/>
</dbReference>